<comment type="caution">
    <text evidence="1">The sequence shown here is derived from an EMBL/GenBank/DDBJ whole genome shotgun (WGS) entry which is preliminary data.</text>
</comment>
<dbReference type="Proteomes" id="UP000824533">
    <property type="component" value="Linkage Group LG20"/>
</dbReference>
<protein>
    <submittedName>
        <fullName evidence="1">Uncharacterized protein</fullName>
    </submittedName>
</protein>
<organism evidence="1 2">
    <name type="scientific">Dendrolimus kikuchii</name>
    <dbReference type="NCBI Taxonomy" id="765133"/>
    <lineage>
        <taxon>Eukaryota</taxon>
        <taxon>Metazoa</taxon>
        <taxon>Ecdysozoa</taxon>
        <taxon>Arthropoda</taxon>
        <taxon>Hexapoda</taxon>
        <taxon>Insecta</taxon>
        <taxon>Pterygota</taxon>
        <taxon>Neoptera</taxon>
        <taxon>Endopterygota</taxon>
        <taxon>Lepidoptera</taxon>
        <taxon>Glossata</taxon>
        <taxon>Ditrysia</taxon>
        <taxon>Bombycoidea</taxon>
        <taxon>Lasiocampidae</taxon>
        <taxon>Dendrolimus</taxon>
    </lineage>
</organism>
<sequence length="653" mass="72878">MDSRLYEIKLANHKIFKDLKDSLAEKSSGKLKNLIELRDDVLYVWNSVENCLSSLNLKLLEENADETTYQQLHFLSPPSYIVEKLMASSCGSRICVWGSRGVTMAELPARWGRGGLFDSGNQTVLCKSFCLDERFLYTQTEVRRVHWHPNSMSHVLVLVSGNTIRLYNIALKNGPKLVKIFNIGPKPAGYLAGDAILDSLGDTAVDFTPTPDGESLLILRGNGDVYMMTCDLENKSPLQPKMSGPLAMYPPADDNYGTESCSITTLGGGEIPPLVVVASCSAALYHCLLLPSVSEANEAESHALYVVEAVELNIVLNPDDDDMQYSYPVHLYPCTNNTYACVHAGGVHTITLPIMGHLKDFALADDGDIETILSAMCSKPSVARHLVCTSGSSASFSPPVGVALTPPPLPTLLVLCADANLLVRTLEPYDLEEKLYKELQLKNPALDQEDINIILKQRQKLSFTDIIKEILTKDISQPILNISKKEEPSPKESLEFLTQATLKLKKEYISRQQRAADALTRKLTALTNLGEKHREWLTELKKDIDDMQLQTMVLKERILLAEKHQDDIKYRCSAIIRNLRASSLTTPAERELLAELEKYKRKGEAIAEQIHMLKEHAQQKDNVLTKWREDYKKKDIALGKSHSDTISSILQQQ</sequence>
<reference evidence="1 2" key="1">
    <citation type="journal article" date="2021" name="Front. Genet.">
        <title>Chromosome-Level Genome Assembly Reveals Significant Gene Expansion in the Toll and IMD Signaling Pathways of Dendrolimus kikuchii.</title>
        <authorList>
            <person name="Zhou J."/>
            <person name="Wu P."/>
            <person name="Xiong Z."/>
            <person name="Liu N."/>
            <person name="Zhao N."/>
            <person name="Ji M."/>
            <person name="Qiu Y."/>
            <person name="Yang B."/>
        </authorList>
    </citation>
    <scope>NUCLEOTIDE SEQUENCE [LARGE SCALE GENOMIC DNA]</scope>
    <source>
        <strain evidence="1">Ann1</strain>
    </source>
</reference>
<proteinExistence type="predicted"/>
<keyword evidence="2" id="KW-1185">Reference proteome</keyword>
<evidence type="ECO:0000313" key="2">
    <source>
        <dbReference type="Proteomes" id="UP000824533"/>
    </source>
</evidence>
<evidence type="ECO:0000313" key="1">
    <source>
        <dbReference type="EMBL" id="KAJ0172896.1"/>
    </source>
</evidence>
<dbReference type="EMBL" id="CM034406">
    <property type="protein sequence ID" value="KAJ0172896.1"/>
    <property type="molecule type" value="Genomic_DNA"/>
</dbReference>
<accession>A0ACC1CN76</accession>
<name>A0ACC1CN76_9NEOP</name>
<gene>
    <name evidence="1" type="ORF">K1T71_011072</name>
</gene>